<proteinExistence type="predicted"/>
<dbReference type="InterPro" id="IPR005502">
    <property type="entry name" value="Ribosyl_crysJ1"/>
</dbReference>
<evidence type="ECO:0000313" key="2">
    <source>
        <dbReference type="EMBL" id="TDE10684.1"/>
    </source>
</evidence>
<keyword evidence="1" id="KW-0460">Magnesium</keyword>
<comment type="caution">
    <text evidence="2">The sequence shown here is derived from an EMBL/GenBank/DDBJ whole genome shotgun (WGS) entry which is preliminary data.</text>
</comment>
<comment type="cofactor">
    <cofactor evidence="1">
        <name>Mg(2+)</name>
        <dbReference type="ChEBI" id="CHEBI:18420"/>
    </cofactor>
    <text evidence="1">Binds 2 magnesium ions per subunit.</text>
</comment>
<feature type="binding site" evidence="1">
    <location>
        <position position="63"/>
    </location>
    <ligand>
        <name>Mg(2+)</name>
        <dbReference type="ChEBI" id="CHEBI:18420"/>
        <label>1</label>
    </ligand>
</feature>
<keyword evidence="3" id="KW-1185">Reference proteome</keyword>
<dbReference type="GO" id="GO:0016787">
    <property type="term" value="F:hydrolase activity"/>
    <property type="evidence" value="ECO:0007669"/>
    <property type="project" value="UniProtKB-KW"/>
</dbReference>
<gene>
    <name evidence="2" type="ORF">E1269_11465</name>
</gene>
<dbReference type="Gene3D" id="1.10.4080.10">
    <property type="entry name" value="ADP-ribosylation/Crystallin J1"/>
    <property type="match status" value="1"/>
</dbReference>
<dbReference type="EMBL" id="SMKZ01000013">
    <property type="protein sequence ID" value="TDE10684.1"/>
    <property type="molecule type" value="Genomic_DNA"/>
</dbReference>
<sequence>MLPADYEERVYAGVLGKVIAVYLGRPFEGWRYDRIMAELGEVTHFVNDRHDVALKHHLLVVPDDDISGTLVFPRALRHHGLDPSPAQVGLTWLNELIENKTVLWWGGLGNSTEHTAYLRLREGLVPPESGSIARNGTVVAEQVGAQIFVEGFAMTCPSDPEGAADLAERAARVSHDGEAIHAARVVAALVAQAFVEPDMGKLLDIATDVIPADCLIRRVIDDVRGWQAGDGDDWHRTRARIDERYGYHRYGGNCHVVPNHATVINALASSDGDFSRAMTVVATSGWDTDSNAGNVGAITGVRGGLAGLGPRWRDPVADRLYLPSADGGAAVTDAGREALVLVGHGRARYGEPPLDPPKDGARFHFTLPGSVQGFTADDDAVHVGGDGDRLTVRWTGDAARPVSVTSPVFIPPEAAGTQIYGLRATPALVPGQVVTARVTADDAVTARLLVRHYDGADELGALTGPPVPLGPSESAELSWRLPDLGGQPVAAVGLELDGAAAGTVHLDRLGWSGEPHLTLTRPVDGGTMWRRAWVDAVDRFDDRWPEPFRLAQNRGTGLVAHGGRDWRDYTVTADVTPHLADAAGIAARYQGLERYYALELAGGGTVRLVRRLHGTTVLTEAPFAWSFGTTYRLTLAVAGSQLRAAVGGGPHLRADDPTPALDSGGIALLVTGGRTATTAVHVRPHSERTPR</sequence>
<dbReference type="Pfam" id="PF03747">
    <property type="entry name" value="ADP_ribosyl_GH"/>
    <property type="match status" value="1"/>
</dbReference>
<dbReference type="RefSeq" id="WP_131894490.1">
    <property type="nucleotide sequence ID" value="NZ_SMKZ01000013.1"/>
</dbReference>
<reference evidence="2 3" key="1">
    <citation type="submission" date="2019-03" db="EMBL/GenBank/DDBJ databases">
        <title>Draft genome sequences of novel Actinobacteria.</title>
        <authorList>
            <person name="Sahin N."/>
            <person name="Ay H."/>
            <person name="Saygin H."/>
        </authorList>
    </citation>
    <scope>NUCLEOTIDE SEQUENCE [LARGE SCALE GENOMIC DNA]</scope>
    <source>
        <strain evidence="2 3">5K138</strain>
    </source>
</reference>
<accession>A0A4R5DFW4</accession>
<dbReference type="Gene3D" id="2.60.120.560">
    <property type="entry name" value="Exo-inulinase, domain 1"/>
    <property type="match status" value="1"/>
</dbReference>
<evidence type="ECO:0000313" key="3">
    <source>
        <dbReference type="Proteomes" id="UP000294739"/>
    </source>
</evidence>
<feature type="binding site" evidence="1">
    <location>
        <position position="65"/>
    </location>
    <ligand>
        <name>Mg(2+)</name>
        <dbReference type="ChEBI" id="CHEBI:18420"/>
        <label>1</label>
    </ligand>
</feature>
<evidence type="ECO:0000256" key="1">
    <source>
        <dbReference type="PIRSR" id="PIRSR605502-1"/>
    </source>
</evidence>
<dbReference type="OrthoDB" id="9814159at2"/>
<feature type="binding site" evidence="1">
    <location>
        <position position="290"/>
    </location>
    <ligand>
        <name>Mg(2+)</name>
        <dbReference type="ChEBI" id="CHEBI:18420"/>
        <label>1</label>
    </ligand>
</feature>
<dbReference type="InParanoid" id="A0A4R5DFW4"/>
<name>A0A4R5DFW4_9ACTN</name>
<dbReference type="InterPro" id="IPR036705">
    <property type="entry name" value="Ribosyl_crysJ1_sf"/>
</dbReference>
<keyword evidence="2" id="KW-0378">Hydrolase</keyword>
<organism evidence="2 3">
    <name type="scientific">Jiangella asiatica</name>
    <dbReference type="NCBI Taxonomy" id="2530372"/>
    <lineage>
        <taxon>Bacteria</taxon>
        <taxon>Bacillati</taxon>
        <taxon>Actinomycetota</taxon>
        <taxon>Actinomycetes</taxon>
        <taxon>Jiangellales</taxon>
        <taxon>Jiangellaceae</taxon>
        <taxon>Jiangella</taxon>
    </lineage>
</organism>
<dbReference type="SUPFAM" id="SSF101478">
    <property type="entry name" value="ADP-ribosylglycohydrolase"/>
    <property type="match status" value="1"/>
</dbReference>
<dbReference type="GO" id="GO:0046872">
    <property type="term" value="F:metal ion binding"/>
    <property type="evidence" value="ECO:0007669"/>
    <property type="project" value="UniProtKB-KW"/>
</dbReference>
<keyword evidence="1" id="KW-0479">Metal-binding</keyword>
<protein>
    <submittedName>
        <fullName evidence="2">ADP-ribosylglycohydrolase family protein</fullName>
    </submittedName>
</protein>
<feature type="binding site" evidence="1">
    <location>
        <position position="287"/>
    </location>
    <ligand>
        <name>Mg(2+)</name>
        <dbReference type="ChEBI" id="CHEBI:18420"/>
        <label>1</label>
    </ligand>
</feature>
<feature type="binding site" evidence="1">
    <location>
        <position position="289"/>
    </location>
    <ligand>
        <name>Mg(2+)</name>
        <dbReference type="ChEBI" id="CHEBI:18420"/>
        <label>1</label>
    </ligand>
</feature>
<dbReference type="Proteomes" id="UP000294739">
    <property type="component" value="Unassembled WGS sequence"/>
</dbReference>
<dbReference type="AlphaFoldDB" id="A0A4R5DFW4"/>